<name>A0A172ZJT4_9BACL</name>
<dbReference type="Proteomes" id="UP000078148">
    <property type="component" value="Chromosome"/>
</dbReference>
<protein>
    <submittedName>
        <fullName evidence="2">Uncharacterized protein</fullName>
    </submittedName>
</protein>
<accession>A0A172ZJT4</accession>
<feature type="compositionally biased region" description="Basic and acidic residues" evidence="1">
    <location>
        <begin position="45"/>
        <end position="66"/>
    </location>
</feature>
<feature type="compositionally biased region" description="Basic and acidic residues" evidence="1">
    <location>
        <begin position="1"/>
        <end position="16"/>
    </location>
</feature>
<evidence type="ECO:0000313" key="2">
    <source>
        <dbReference type="EMBL" id="ANF97672.1"/>
    </source>
</evidence>
<evidence type="ECO:0000313" key="3">
    <source>
        <dbReference type="Proteomes" id="UP000078148"/>
    </source>
</evidence>
<dbReference type="EMBL" id="CP013023">
    <property type="protein sequence ID" value="ANF97672.1"/>
    <property type="molecule type" value="Genomic_DNA"/>
</dbReference>
<reference evidence="2 3" key="2">
    <citation type="journal article" date="2016" name="Int. J. Syst. Evol. Microbiol.">
        <title>Paenibacillus bovis sp. nov., isolated from raw yak (Bos grunniens) milk.</title>
        <authorList>
            <person name="Gao C."/>
            <person name="Han J."/>
            <person name="Liu Z."/>
            <person name="Xu X."/>
            <person name="Hang F."/>
            <person name="Wu Z."/>
        </authorList>
    </citation>
    <scope>NUCLEOTIDE SEQUENCE [LARGE SCALE GENOMIC DNA]</scope>
    <source>
        <strain evidence="2 3">BD3526</strain>
    </source>
</reference>
<organism evidence="2 3">
    <name type="scientific">Paenibacillus bovis</name>
    <dbReference type="NCBI Taxonomy" id="1616788"/>
    <lineage>
        <taxon>Bacteria</taxon>
        <taxon>Bacillati</taxon>
        <taxon>Bacillota</taxon>
        <taxon>Bacilli</taxon>
        <taxon>Bacillales</taxon>
        <taxon>Paenibacillaceae</taxon>
        <taxon>Paenibacillus</taxon>
    </lineage>
</organism>
<sequence>MNKPDEYKDSHKERGAGVDPVPDPDPNNDRSAQDLLEEAVGEAVNKVREDFTDKDDETDKDKPSRI</sequence>
<dbReference type="KEGG" id="pbv:AR543_17765"/>
<evidence type="ECO:0000256" key="1">
    <source>
        <dbReference type="SAM" id="MobiDB-lite"/>
    </source>
</evidence>
<dbReference type="RefSeq" id="WP_060535769.1">
    <property type="nucleotide sequence ID" value="NZ_CP013023.1"/>
</dbReference>
<proteinExistence type="predicted"/>
<dbReference type="AlphaFoldDB" id="A0A172ZJT4"/>
<feature type="region of interest" description="Disordered" evidence="1">
    <location>
        <begin position="1"/>
        <end position="66"/>
    </location>
</feature>
<keyword evidence="3" id="KW-1185">Reference proteome</keyword>
<gene>
    <name evidence="2" type="ORF">AR543_17765</name>
</gene>
<reference evidence="3" key="1">
    <citation type="submission" date="2015-10" db="EMBL/GenBank/DDBJ databases">
        <title>Genome of Paenibacillus bovis sp. nov.</title>
        <authorList>
            <person name="Wu Z."/>
            <person name="Gao C."/>
            <person name="Liu Z."/>
            <person name="Zheng H."/>
        </authorList>
    </citation>
    <scope>NUCLEOTIDE SEQUENCE [LARGE SCALE GENOMIC DNA]</scope>
    <source>
        <strain evidence="3">BD3526</strain>
    </source>
</reference>